<reference evidence="1 2" key="1">
    <citation type="submission" date="2019-07" db="EMBL/GenBank/DDBJ databases">
        <title>Whole genome shotgun sequence of Segetibacter aerophilus NBRC 106135.</title>
        <authorList>
            <person name="Hosoyama A."/>
            <person name="Uohara A."/>
            <person name="Ohji S."/>
            <person name="Ichikawa N."/>
        </authorList>
    </citation>
    <scope>NUCLEOTIDE SEQUENCE [LARGE SCALE GENOMIC DNA]</scope>
    <source>
        <strain evidence="1 2">NBRC 106135</strain>
    </source>
</reference>
<dbReference type="Proteomes" id="UP000321513">
    <property type="component" value="Unassembled WGS sequence"/>
</dbReference>
<dbReference type="AlphaFoldDB" id="A0A512BC12"/>
<proteinExistence type="predicted"/>
<evidence type="ECO:0008006" key="3">
    <source>
        <dbReference type="Google" id="ProtNLM"/>
    </source>
</evidence>
<name>A0A512BC12_9BACT</name>
<keyword evidence="2" id="KW-1185">Reference proteome</keyword>
<protein>
    <recommendedName>
        <fullName evidence="3">RNA polymerase sigma-70 region 2 domain-containing protein</fullName>
    </recommendedName>
</protein>
<accession>A0A512BC12</accession>
<comment type="caution">
    <text evidence="1">The sequence shown here is derived from an EMBL/GenBank/DDBJ whole genome shotgun (WGS) entry which is preliminary data.</text>
</comment>
<gene>
    <name evidence="1" type="ORF">SAE01_19960</name>
</gene>
<dbReference type="EMBL" id="BJYT01000006">
    <property type="protein sequence ID" value="GEO09500.1"/>
    <property type="molecule type" value="Genomic_DNA"/>
</dbReference>
<organism evidence="1 2">
    <name type="scientific">Segetibacter aerophilus</name>
    <dbReference type="NCBI Taxonomy" id="670293"/>
    <lineage>
        <taxon>Bacteria</taxon>
        <taxon>Pseudomonadati</taxon>
        <taxon>Bacteroidota</taxon>
        <taxon>Chitinophagia</taxon>
        <taxon>Chitinophagales</taxon>
        <taxon>Chitinophagaceae</taxon>
        <taxon>Segetibacter</taxon>
    </lineage>
</organism>
<sequence>MTKSKIMRSSVEEDLLKVLLNNPSDGITELYDVYASVIYGSILKTVNDTDKASDILLEVFKEFIARVKAAQIGEETIFFCLYKIAQRIK</sequence>
<dbReference type="Gene3D" id="1.10.1740.10">
    <property type="match status" value="1"/>
</dbReference>
<evidence type="ECO:0000313" key="1">
    <source>
        <dbReference type="EMBL" id="GEO09500.1"/>
    </source>
</evidence>
<evidence type="ECO:0000313" key="2">
    <source>
        <dbReference type="Proteomes" id="UP000321513"/>
    </source>
</evidence>